<dbReference type="STRING" id="8187.ENSLCAP00010031035"/>
<dbReference type="Proteomes" id="UP000314980">
    <property type="component" value="Unassembled WGS sequence"/>
</dbReference>
<dbReference type="GeneID" id="108897150"/>
<feature type="compositionally biased region" description="Low complexity" evidence="1">
    <location>
        <begin position="356"/>
        <end position="371"/>
    </location>
</feature>
<evidence type="ECO:0000313" key="6">
    <source>
        <dbReference type="Proteomes" id="UP000314980"/>
    </source>
</evidence>
<protein>
    <submittedName>
        <fullName evidence="7">Interferon alpha/beta receptor 1b</fullName>
    </submittedName>
</protein>
<feature type="domain" description="Fibronectin type-III" evidence="4">
    <location>
        <begin position="37"/>
        <end position="131"/>
    </location>
</feature>
<dbReference type="SUPFAM" id="SSF49265">
    <property type="entry name" value="Fibronectin type III"/>
    <property type="match status" value="2"/>
</dbReference>
<name>A0A4W6E241_LATCA</name>
<keyword evidence="7" id="KW-0675">Receptor</keyword>
<dbReference type="RefSeq" id="XP_018552127.1">
    <property type="nucleotide sequence ID" value="XM_018696611.2"/>
</dbReference>
<dbReference type="Proteomes" id="UP000694890">
    <property type="component" value="Linkage group LG1"/>
</dbReference>
<reference evidence="7" key="2">
    <citation type="submission" date="2025-04" db="UniProtKB">
        <authorList>
            <consortium name="RefSeq"/>
        </authorList>
    </citation>
    <scope>IDENTIFICATION</scope>
    <source>
        <tissue evidence="7">Brain</tissue>
    </source>
</reference>
<keyword evidence="3" id="KW-0732">Signal</keyword>
<dbReference type="AlphaFoldDB" id="A0A4W6E241"/>
<keyword evidence="2" id="KW-0812">Transmembrane</keyword>
<dbReference type="InterPro" id="IPR003961">
    <property type="entry name" value="FN3_dom"/>
</dbReference>
<dbReference type="PROSITE" id="PS50853">
    <property type="entry name" value="FN3"/>
    <property type="match status" value="2"/>
</dbReference>
<feature type="compositionally biased region" description="Polar residues" evidence="1">
    <location>
        <begin position="372"/>
        <end position="383"/>
    </location>
</feature>
<feature type="domain" description="Fibronectin type-III" evidence="4">
    <location>
        <begin position="138"/>
        <end position="240"/>
    </location>
</feature>
<dbReference type="InterPro" id="IPR050650">
    <property type="entry name" value="Type-II_Cytokine-TF_Rcpt"/>
</dbReference>
<evidence type="ECO:0000256" key="2">
    <source>
        <dbReference type="SAM" id="Phobius"/>
    </source>
</evidence>
<reference evidence="6" key="1">
    <citation type="submission" date="2015-09" db="EMBL/GenBank/DDBJ databases">
        <authorList>
            <person name="Sai Rama Sridatta P."/>
        </authorList>
    </citation>
    <scope>NUCLEOTIDE SEQUENCE [LARGE SCALE GENOMIC DNA]</scope>
</reference>
<dbReference type="GO" id="GO:0005886">
    <property type="term" value="C:plasma membrane"/>
    <property type="evidence" value="ECO:0007669"/>
    <property type="project" value="TreeGrafter"/>
</dbReference>
<sequence>MSAALHVSLLVLYLQNSVGVYCIDATTSVGVGAEVPPPQDVTIITLNTNYTLSWNWDQSHAVTFTTQYVGKYELKFKKKIPNWTTACEETSQRSCDLTAFNLHYLGIYMLRVRANVNGHHSNWVHLEFCPDKDAAVGPPSKVDLAPAGSDLDVFISDPLTSTNSSMKEKLDQMYYLILYSERSGDTQALRTQTLTSSANVVTLPNLKAWTWYCVSVQTHADFYNKSSSFTSPQCMQTEGNAPWWLVFLCFLGSLVICFLVMLLSLYTFFWFYKTIKATFYPSNQIPKHFKEFLYDSPASDIPRLLTPDSDSELLCEVTVNPEPAVLEIHNPPPEALLAPPSGLEPDSSGRHTRQDSSSSGDSGVYSSGGSSNLRQPNSSQFSTGAEDVWKGPFDLEQVKMQEMTPRLKSQLLITDEGVVDMCV</sequence>
<keyword evidence="2" id="KW-1133">Transmembrane helix</keyword>
<feature type="region of interest" description="Disordered" evidence="1">
    <location>
        <begin position="329"/>
        <end position="385"/>
    </location>
</feature>
<gene>
    <name evidence="5 7" type="primary">LOC108897150</name>
</gene>
<proteinExistence type="predicted"/>
<dbReference type="Gene3D" id="2.60.40.10">
    <property type="entry name" value="Immunoglobulins"/>
    <property type="match status" value="2"/>
</dbReference>
<dbReference type="InterPro" id="IPR036116">
    <property type="entry name" value="FN3_sf"/>
</dbReference>
<dbReference type="InterPro" id="IPR015373">
    <property type="entry name" value="Interferon/interleukin_rcp_dom"/>
</dbReference>
<dbReference type="GeneTree" id="ENSGT00940000158406"/>
<dbReference type="PANTHER" id="PTHR20859:SF85">
    <property type="entry name" value="INTERFERON ALPHA_BETA RECEPTOR 1 ISOFORM X1"/>
    <property type="match status" value="1"/>
</dbReference>
<feature type="chain" id="PRO_5044613270" evidence="3">
    <location>
        <begin position="20"/>
        <end position="423"/>
    </location>
</feature>
<dbReference type="KEGG" id="lcf:108897150"/>
<organism evidence="5 6">
    <name type="scientific">Lates calcarifer</name>
    <name type="common">Barramundi</name>
    <name type="synonym">Holocentrus calcarifer</name>
    <dbReference type="NCBI Taxonomy" id="8187"/>
    <lineage>
        <taxon>Eukaryota</taxon>
        <taxon>Metazoa</taxon>
        <taxon>Chordata</taxon>
        <taxon>Craniata</taxon>
        <taxon>Vertebrata</taxon>
        <taxon>Euteleostomi</taxon>
        <taxon>Actinopterygii</taxon>
        <taxon>Neopterygii</taxon>
        <taxon>Teleostei</taxon>
        <taxon>Neoteleostei</taxon>
        <taxon>Acanthomorphata</taxon>
        <taxon>Carangaria</taxon>
        <taxon>Carangaria incertae sedis</taxon>
        <taxon>Centropomidae</taxon>
        <taxon>Lates</taxon>
    </lineage>
</organism>
<evidence type="ECO:0000256" key="3">
    <source>
        <dbReference type="SAM" id="SignalP"/>
    </source>
</evidence>
<evidence type="ECO:0000313" key="7">
    <source>
        <dbReference type="RefSeq" id="XP_018552127.1"/>
    </source>
</evidence>
<evidence type="ECO:0000259" key="4">
    <source>
        <dbReference type="PROSITE" id="PS50853"/>
    </source>
</evidence>
<dbReference type="Pfam" id="PF09294">
    <property type="entry name" value="Interfer-bind"/>
    <property type="match status" value="1"/>
</dbReference>
<dbReference type="PANTHER" id="PTHR20859">
    <property type="entry name" value="INTERFERON/INTERLEUKIN RECEPTOR"/>
    <property type="match status" value="1"/>
</dbReference>
<keyword evidence="2" id="KW-0472">Membrane</keyword>
<dbReference type="GO" id="GO:0004904">
    <property type="term" value="F:interferon receptor activity"/>
    <property type="evidence" value="ECO:0007669"/>
    <property type="project" value="TreeGrafter"/>
</dbReference>
<dbReference type="InterPro" id="IPR013783">
    <property type="entry name" value="Ig-like_fold"/>
</dbReference>
<keyword evidence="6" id="KW-1185">Reference proteome</keyword>
<evidence type="ECO:0000256" key="1">
    <source>
        <dbReference type="SAM" id="MobiDB-lite"/>
    </source>
</evidence>
<feature type="transmembrane region" description="Helical" evidence="2">
    <location>
        <begin position="243"/>
        <end position="272"/>
    </location>
</feature>
<evidence type="ECO:0000313" key="5">
    <source>
        <dbReference type="Ensembl" id="ENSLCAP00010031035.1"/>
    </source>
</evidence>
<dbReference type="InParanoid" id="A0A4W6E241"/>
<accession>A0A4W6E241</accession>
<reference evidence="5" key="3">
    <citation type="submission" date="2025-05" db="UniProtKB">
        <authorList>
            <consortium name="Ensembl"/>
        </authorList>
    </citation>
    <scope>IDENTIFICATION</scope>
</reference>
<feature type="signal peptide" evidence="3">
    <location>
        <begin position="1"/>
        <end position="19"/>
    </location>
</feature>
<dbReference type="Pfam" id="PF01108">
    <property type="entry name" value="Tissue_fac"/>
    <property type="match status" value="1"/>
</dbReference>
<dbReference type="Ensembl" id="ENSLCAT00010031730.1">
    <property type="protein sequence ID" value="ENSLCAP00010031035.1"/>
    <property type="gene ID" value="ENSLCAG00010014587.1"/>
</dbReference>
<dbReference type="OrthoDB" id="9944680at2759"/>